<accession>A0A8S9S5J9</accession>
<proteinExistence type="predicted"/>
<dbReference type="AlphaFoldDB" id="A0A8S9S5J9"/>
<protein>
    <submittedName>
        <fullName evidence="1">Uncharacterized protein</fullName>
    </submittedName>
</protein>
<sequence length="123" mass="13713">MNENDAAVDGDEGRPLGVKAAKRRGKKAVVEGKEREDFDHMWELKKEDLILKQSLSKMNLLSQLVARQGDLDDAEEVLKKKLIEASVGSGRSLQYWELTVSTYCNLVSRTGVCRHGVMYACGV</sequence>
<evidence type="ECO:0000313" key="2">
    <source>
        <dbReference type="Proteomes" id="UP000712600"/>
    </source>
</evidence>
<dbReference type="Proteomes" id="UP000712600">
    <property type="component" value="Unassembled WGS sequence"/>
</dbReference>
<organism evidence="1 2">
    <name type="scientific">Brassica cretica</name>
    <name type="common">Mustard</name>
    <dbReference type="NCBI Taxonomy" id="69181"/>
    <lineage>
        <taxon>Eukaryota</taxon>
        <taxon>Viridiplantae</taxon>
        <taxon>Streptophyta</taxon>
        <taxon>Embryophyta</taxon>
        <taxon>Tracheophyta</taxon>
        <taxon>Spermatophyta</taxon>
        <taxon>Magnoliopsida</taxon>
        <taxon>eudicotyledons</taxon>
        <taxon>Gunneridae</taxon>
        <taxon>Pentapetalae</taxon>
        <taxon>rosids</taxon>
        <taxon>malvids</taxon>
        <taxon>Brassicales</taxon>
        <taxon>Brassicaceae</taxon>
        <taxon>Brassiceae</taxon>
        <taxon>Brassica</taxon>
    </lineage>
</organism>
<dbReference type="EMBL" id="QGKX02000088">
    <property type="protein sequence ID" value="KAF3587194.1"/>
    <property type="molecule type" value="Genomic_DNA"/>
</dbReference>
<reference evidence="1" key="1">
    <citation type="submission" date="2019-12" db="EMBL/GenBank/DDBJ databases">
        <title>Genome sequencing and annotation of Brassica cretica.</title>
        <authorList>
            <person name="Studholme D.J."/>
            <person name="Sarris P."/>
        </authorList>
    </citation>
    <scope>NUCLEOTIDE SEQUENCE</scope>
    <source>
        <strain evidence="1">PFS-109/04</strain>
        <tissue evidence="1">Leaf</tissue>
    </source>
</reference>
<name>A0A8S9S5J9_BRACR</name>
<evidence type="ECO:0000313" key="1">
    <source>
        <dbReference type="EMBL" id="KAF3587194.1"/>
    </source>
</evidence>
<gene>
    <name evidence="1" type="ORF">F2Q69_00031306</name>
</gene>
<comment type="caution">
    <text evidence="1">The sequence shown here is derived from an EMBL/GenBank/DDBJ whole genome shotgun (WGS) entry which is preliminary data.</text>
</comment>